<dbReference type="Proteomes" id="UP000245793">
    <property type="component" value="Unassembled WGS sequence"/>
</dbReference>
<dbReference type="EC" id="2.8.3.10" evidence="1"/>
<accession>A0A2U1E5G0</accession>
<dbReference type="PANTHER" id="PTHR40596:SF1">
    <property type="entry name" value="CITRATE LYASE ALPHA CHAIN"/>
    <property type="match status" value="1"/>
</dbReference>
<evidence type="ECO:0000256" key="1">
    <source>
        <dbReference type="PIRNR" id="PIRNR009451"/>
    </source>
</evidence>
<sequence length="485" mass="52662">MDLLNKDMSAEFKPVNKLEKENKMVQNISELFDKLEIKDGATLSFHHHLRNGDYVLNMVFEEVKRRGIKDITLVASSIFPCHEPIVPLIKDGTIKNVIVSYMSGPVAEAISHGDLKGTLVMQSHGGRARAIMEGSIKIDVAFIGAPSTDIHGNISATEGKAFCGTLGYAIADSIMAEKTVAITDTILPLEGKTEIPSERIDYILKVDSIGDPNGIISGTTRITKDPVGLRIAQKAVEVMVATGLVKEGMCYQSGAGGVSLAVTKFLGDYMEREGIKGKFASGGVTGDLCDMKNRGLFDRIYDVQCFDLKSAEDIKNDPRHITMSAEKYASPYKDAIVNSLDFVILGATEVDTDFNVNVTTGHDGVIMGGSGGHQDTAYGAKVSIIVSKLFQSRIPLIVDRVGVISTPGSTVDVLVTERGVAVNENRTDIIEALKAHNIEVMTIKELKELSDSLTGVPQKKRDESKRVIGYMEYRDGQVLDKIYKA</sequence>
<dbReference type="AlphaFoldDB" id="A0A2U1E5G0"/>
<organism evidence="2 3">
    <name type="scientific">Ezakiella coagulans</name>
    <dbReference type="NCBI Taxonomy" id="46507"/>
    <lineage>
        <taxon>Bacteria</taxon>
        <taxon>Bacillati</taxon>
        <taxon>Bacillota</taxon>
        <taxon>Tissierellia</taxon>
        <taxon>Ezakiella</taxon>
    </lineage>
</organism>
<dbReference type="GO" id="GO:0009346">
    <property type="term" value="C:ATP-independent citrate lyase complex"/>
    <property type="evidence" value="ECO:0007669"/>
    <property type="project" value="UniProtKB-UniRule"/>
</dbReference>
<dbReference type="GO" id="GO:0006084">
    <property type="term" value="P:acetyl-CoA metabolic process"/>
    <property type="evidence" value="ECO:0007669"/>
    <property type="project" value="UniProtKB-UniRule"/>
</dbReference>
<keyword evidence="3" id="KW-1185">Reference proteome</keyword>
<dbReference type="InterPro" id="IPR006472">
    <property type="entry name" value="Citrate_lyase_asu"/>
</dbReference>
<protein>
    <recommendedName>
        <fullName evidence="1">Citrate lyase alpha chain</fullName>
        <shortName evidence="1">Citrase alpha chain</shortName>
        <ecNumber evidence="1">2.8.3.10</ecNumber>
        <ecNumber evidence="1">4.1.3.6</ecNumber>
    </recommendedName>
    <alternativeName>
        <fullName evidence="1">Citrate (pro-3S)-lyase alpha chain</fullName>
    </alternativeName>
    <alternativeName>
        <fullName evidence="1">Citrate CoA-transferase subunit</fullName>
    </alternativeName>
</protein>
<dbReference type="GO" id="GO:0005737">
    <property type="term" value="C:cytoplasm"/>
    <property type="evidence" value="ECO:0007669"/>
    <property type="project" value="UniProtKB-SubCell"/>
</dbReference>
<keyword evidence="1" id="KW-0963">Cytoplasm</keyword>
<dbReference type="EMBL" id="QEKV01000003">
    <property type="protein sequence ID" value="PVY94919.1"/>
    <property type="molecule type" value="Genomic_DNA"/>
</dbReference>
<comment type="subcellular location">
    <subcellularLocation>
        <location evidence="1">Cytoplasm</location>
    </subcellularLocation>
</comment>
<name>A0A2U1E5G0_9FIRM</name>
<gene>
    <name evidence="2" type="ORF">C7381_103158</name>
</gene>
<evidence type="ECO:0000313" key="3">
    <source>
        <dbReference type="Proteomes" id="UP000245793"/>
    </source>
</evidence>
<dbReference type="RefSeq" id="WP_116479919.1">
    <property type="nucleotide sequence ID" value="NZ_QEKV01000003.1"/>
</dbReference>
<evidence type="ECO:0000313" key="2">
    <source>
        <dbReference type="EMBL" id="PVY94919.1"/>
    </source>
</evidence>
<dbReference type="NCBIfam" id="TIGR01584">
    <property type="entry name" value="citF"/>
    <property type="match status" value="1"/>
</dbReference>
<dbReference type="Pfam" id="PF04223">
    <property type="entry name" value="CitF"/>
    <property type="match status" value="1"/>
</dbReference>
<dbReference type="GO" id="GO:0008814">
    <property type="term" value="F:citrate CoA-transferase activity"/>
    <property type="evidence" value="ECO:0007669"/>
    <property type="project" value="UniProtKB-UniRule"/>
</dbReference>
<dbReference type="InterPro" id="IPR037171">
    <property type="entry name" value="NagB/RpiA_transferase-like"/>
</dbReference>
<keyword evidence="1 2" id="KW-0808">Transferase</keyword>
<comment type="catalytic activity">
    <reaction evidence="1">
        <text>citrate + acetyl-CoA = (3S)-citryl-CoA + acetate</text>
        <dbReference type="Rhea" id="RHEA:19405"/>
        <dbReference type="ChEBI" id="CHEBI:16947"/>
        <dbReference type="ChEBI" id="CHEBI:30089"/>
        <dbReference type="ChEBI" id="CHEBI:57288"/>
        <dbReference type="ChEBI" id="CHEBI:57321"/>
        <dbReference type="EC" id="2.8.3.10"/>
    </reaction>
</comment>
<dbReference type="PANTHER" id="PTHR40596">
    <property type="entry name" value="CITRATE LYASE ALPHA CHAIN"/>
    <property type="match status" value="1"/>
</dbReference>
<dbReference type="EC" id="4.1.3.6" evidence="1"/>
<proteinExistence type="predicted"/>
<dbReference type="Gene3D" id="3.40.1080.10">
    <property type="entry name" value="Glutaconate Coenzyme A-transferase"/>
    <property type="match status" value="2"/>
</dbReference>
<reference evidence="2 3" key="1">
    <citation type="submission" date="2018-04" db="EMBL/GenBank/DDBJ databases">
        <title>Genomic Encyclopedia of Type Strains, Phase IV (KMG-IV): sequencing the most valuable type-strain genomes for metagenomic binning, comparative biology and taxonomic classification.</title>
        <authorList>
            <person name="Goeker M."/>
        </authorList>
    </citation>
    <scope>NUCLEOTIDE SEQUENCE [LARGE SCALE GENOMIC DNA]</scope>
    <source>
        <strain evidence="2 3">DSM 20705</strain>
    </source>
</reference>
<dbReference type="SUPFAM" id="SSF100950">
    <property type="entry name" value="NagB/RpiA/CoA transferase-like"/>
    <property type="match status" value="2"/>
</dbReference>
<dbReference type="GO" id="GO:0008815">
    <property type="term" value="F:citrate (pro-3S)-lyase activity"/>
    <property type="evidence" value="ECO:0007669"/>
    <property type="project" value="UniProtKB-UniRule"/>
</dbReference>
<dbReference type="PIRSF" id="PIRSF009451">
    <property type="entry name" value="Citrt_lyas_alpha"/>
    <property type="match status" value="1"/>
</dbReference>
<keyword evidence="1 2" id="KW-0456">Lyase</keyword>
<comment type="catalytic activity">
    <reaction evidence="1">
        <text>citrate = oxaloacetate + acetate</text>
        <dbReference type="Rhea" id="RHEA:10760"/>
        <dbReference type="ChEBI" id="CHEBI:16452"/>
        <dbReference type="ChEBI" id="CHEBI:16947"/>
        <dbReference type="ChEBI" id="CHEBI:30089"/>
        <dbReference type="EC" id="4.1.3.6"/>
    </reaction>
</comment>
<comment type="caution">
    <text evidence="2">The sequence shown here is derived from an EMBL/GenBank/DDBJ whole genome shotgun (WGS) entry which is preliminary data.</text>
</comment>